<dbReference type="Proteomes" id="UP000249046">
    <property type="component" value="Unassembled WGS sequence"/>
</dbReference>
<comment type="caution">
    <text evidence="2">The sequence shown here is derived from an EMBL/GenBank/DDBJ whole genome shotgun (WGS) entry which is preliminary data.</text>
</comment>
<sequence>MLRTALFLALYTLAPAQAGEHDAIRRAVEAGEIRPLAEILATVQARYPGRILDVEIDRSRDGRRVYDIELLDADGRKLEISVDAASGAVIEPRATDDDALLPLAPILRTLLAAHPGKILDVELERDRDDRAIYEIELLTVDGRTLELVVDARDGRVLDDGSHGPAGGEPVRPLPDVLDALAAHHPGTIVEVELERDRQGRRYYEIDIRGADGRTVELRVDAVTGEILHEGEAD</sequence>
<evidence type="ECO:0000259" key="1">
    <source>
        <dbReference type="Pfam" id="PF03413"/>
    </source>
</evidence>
<gene>
    <name evidence="2" type="ORF">DI564_15395</name>
</gene>
<proteinExistence type="predicted"/>
<dbReference type="EMBL" id="QFPO01000019">
    <property type="protein sequence ID" value="PZQ10705.1"/>
    <property type="molecule type" value="Genomic_DNA"/>
</dbReference>
<feature type="domain" description="PepSY" evidence="1">
    <location>
        <begin position="176"/>
        <end position="227"/>
    </location>
</feature>
<dbReference type="Pfam" id="PF03413">
    <property type="entry name" value="PepSY"/>
    <property type="match status" value="3"/>
</dbReference>
<name>A0A2W5K6L0_9GAMM</name>
<evidence type="ECO:0000313" key="3">
    <source>
        <dbReference type="Proteomes" id="UP000249046"/>
    </source>
</evidence>
<organism evidence="2 3">
    <name type="scientific">Rhodanobacter denitrificans</name>
    <dbReference type="NCBI Taxonomy" id="666685"/>
    <lineage>
        <taxon>Bacteria</taxon>
        <taxon>Pseudomonadati</taxon>
        <taxon>Pseudomonadota</taxon>
        <taxon>Gammaproteobacteria</taxon>
        <taxon>Lysobacterales</taxon>
        <taxon>Rhodanobacteraceae</taxon>
        <taxon>Rhodanobacter</taxon>
    </lineage>
</organism>
<accession>A0A2W5K6L0</accession>
<reference evidence="2 3" key="1">
    <citation type="submission" date="2017-08" db="EMBL/GenBank/DDBJ databases">
        <title>Infants hospitalized years apart are colonized by the same room-sourced microbial strains.</title>
        <authorList>
            <person name="Brooks B."/>
            <person name="Olm M.R."/>
            <person name="Firek B.A."/>
            <person name="Baker R."/>
            <person name="Thomas B.C."/>
            <person name="Morowitz M.J."/>
            <person name="Banfield J.F."/>
        </authorList>
    </citation>
    <scope>NUCLEOTIDE SEQUENCE [LARGE SCALE GENOMIC DNA]</scope>
    <source>
        <strain evidence="2">S2_005_003_R2_42</strain>
    </source>
</reference>
<evidence type="ECO:0000313" key="2">
    <source>
        <dbReference type="EMBL" id="PZQ10705.1"/>
    </source>
</evidence>
<feature type="domain" description="PepSY" evidence="1">
    <location>
        <begin position="107"/>
        <end position="158"/>
    </location>
</feature>
<dbReference type="AlphaFoldDB" id="A0A2W5K6L0"/>
<dbReference type="InterPro" id="IPR025711">
    <property type="entry name" value="PepSY"/>
</dbReference>
<dbReference type="Gene3D" id="3.10.450.40">
    <property type="match status" value="3"/>
</dbReference>
<feature type="domain" description="PepSY" evidence="1">
    <location>
        <begin position="36"/>
        <end position="91"/>
    </location>
</feature>
<protein>
    <recommendedName>
        <fullName evidence="1">PepSY domain-containing protein</fullName>
    </recommendedName>
</protein>